<feature type="region of interest" description="Disordered" evidence="1">
    <location>
        <begin position="1"/>
        <end position="34"/>
    </location>
</feature>
<feature type="region of interest" description="Disordered" evidence="1">
    <location>
        <begin position="61"/>
        <end position="101"/>
    </location>
</feature>
<feature type="compositionally biased region" description="Basic residues" evidence="1">
    <location>
        <begin position="116"/>
        <end position="125"/>
    </location>
</feature>
<organism evidence="2 3">
    <name type="scientific">Tetranychus urticae</name>
    <name type="common">Two-spotted spider mite</name>
    <dbReference type="NCBI Taxonomy" id="32264"/>
    <lineage>
        <taxon>Eukaryota</taxon>
        <taxon>Metazoa</taxon>
        <taxon>Ecdysozoa</taxon>
        <taxon>Arthropoda</taxon>
        <taxon>Chelicerata</taxon>
        <taxon>Arachnida</taxon>
        <taxon>Acari</taxon>
        <taxon>Acariformes</taxon>
        <taxon>Trombidiformes</taxon>
        <taxon>Prostigmata</taxon>
        <taxon>Eleutherengona</taxon>
        <taxon>Raphignathae</taxon>
        <taxon>Tetranychoidea</taxon>
        <taxon>Tetranychidae</taxon>
        <taxon>Tetranychus</taxon>
    </lineage>
</organism>
<reference evidence="3" key="1">
    <citation type="submission" date="2011-08" db="EMBL/GenBank/DDBJ databases">
        <authorList>
            <person name="Rombauts S."/>
        </authorList>
    </citation>
    <scope>NUCLEOTIDE SEQUENCE</scope>
    <source>
        <strain evidence="3">London</strain>
    </source>
</reference>
<feature type="region of interest" description="Disordered" evidence="1">
    <location>
        <begin position="220"/>
        <end position="255"/>
    </location>
</feature>
<feature type="compositionally biased region" description="Basic and acidic residues" evidence="1">
    <location>
        <begin position="134"/>
        <end position="147"/>
    </location>
</feature>
<dbReference type="AlphaFoldDB" id="T1KLY6"/>
<sequence length="744" mass="84132">MKKVTFGELMDELNRPPKSKSALETSKKNPNSKVDKTFVTATEVVSLLAEKDAQIAELTKRLERAKKTPPTITKAVKRKKQRISSGSDTSGTLQSAESDPTVEYVEELVEQPVITRKKHKRKRYTSNKNISSKTESKVRESTLDKSRRLYPLKGTPLPRTELKKIPQGKEKPACSPSTSNRIGQLELRMQQEQTIDAKQLRVILTPLKIPRLKSTLIESIPSIPSTSTGSTTHSTPSTPTSNPRKPTSSPNPKKSMLLKYTQSEKESAAKEKFNPTTEEVVKDLMAEMIDTIIAEEGKRAGDTTKSEQGSQQSIPTLVPLCNNALQADTPENVPNLQQTLLNPAAFVDICEQKMTEQDYEVPLPEQGDSKEDDPLTSINPTIMELLKDPVLDAIISDMLDHVDANVEDTLLQGPPIETLTSEELTEKDPVDKHERPGKGKGKIWEHILRDREMAMGYDADDNESDSSHSESESEVSSKSPSYEKIPTVDAETQTEEAEMQNYWLKIIQDLKRENDKLQEWKRQHDSCNPNEQSRKKLKSTGPTRPPIEVKRESKSTASTSLEKPSEAESRRRKSTSTSKPDKPKASTSRDMTDEDEVFEVPMIQIEGWGSVTEEQFAKIPKNFETGFVTLNGIKTKIFLQAFWGNFTAFAKSKTPSGHKRVRVCLKEGCEWINEDGHNASAHYAQYHKPLQSTFETCPWVLVKDDYFKDRSERWKKQYSQKRSKKMKETLKIKMEKTFEDEEES</sequence>
<dbReference type="EnsemblMetazoa" id="tetur14g04130.1">
    <property type="protein sequence ID" value="tetur14g04130.1"/>
    <property type="gene ID" value="tetur14g04130"/>
</dbReference>
<name>T1KLY6_TETUR</name>
<feature type="compositionally biased region" description="Polar residues" evidence="1">
    <location>
        <begin position="83"/>
        <end position="98"/>
    </location>
</feature>
<proteinExistence type="predicted"/>
<feature type="region of interest" description="Disordered" evidence="1">
    <location>
        <begin position="518"/>
        <end position="596"/>
    </location>
</feature>
<feature type="compositionally biased region" description="Basic and acidic residues" evidence="1">
    <location>
        <begin position="160"/>
        <end position="172"/>
    </location>
</feature>
<dbReference type="Proteomes" id="UP000015104">
    <property type="component" value="Unassembled WGS sequence"/>
</dbReference>
<evidence type="ECO:0000256" key="1">
    <source>
        <dbReference type="SAM" id="MobiDB-lite"/>
    </source>
</evidence>
<feature type="compositionally biased region" description="Polar residues" evidence="1">
    <location>
        <begin position="22"/>
        <end position="32"/>
    </location>
</feature>
<feature type="region of interest" description="Disordered" evidence="1">
    <location>
        <begin position="413"/>
        <end position="445"/>
    </location>
</feature>
<evidence type="ECO:0000313" key="2">
    <source>
        <dbReference type="EnsemblMetazoa" id="tetur14g04130.1"/>
    </source>
</evidence>
<dbReference type="EMBL" id="CAEY01000215">
    <property type="status" value="NOT_ANNOTATED_CDS"/>
    <property type="molecule type" value="Genomic_DNA"/>
</dbReference>
<reference evidence="2" key="2">
    <citation type="submission" date="2015-06" db="UniProtKB">
        <authorList>
            <consortium name="EnsemblMetazoa"/>
        </authorList>
    </citation>
    <scope>IDENTIFICATION</scope>
</reference>
<accession>T1KLY6</accession>
<keyword evidence="3" id="KW-1185">Reference proteome</keyword>
<feature type="region of interest" description="Disordered" evidence="1">
    <location>
        <begin position="457"/>
        <end position="495"/>
    </location>
</feature>
<dbReference type="HOGENOM" id="CLU_373554_0_0_1"/>
<protein>
    <submittedName>
        <fullName evidence="2">Uncharacterized protein</fullName>
    </submittedName>
</protein>
<evidence type="ECO:0000313" key="3">
    <source>
        <dbReference type="Proteomes" id="UP000015104"/>
    </source>
</evidence>
<feature type="region of interest" description="Disordered" evidence="1">
    <location>
        <begin position="116"/>
        <end position="179"/>
    </location>
</feature>
<feature type="compositionally biased region" description="Basic and acidic residues" evidence="1">
    <location>
        <begin position="424"/>
        <end position="445"/>
    </location>
</feature>
<feature type="compositionally biased region" description="Low complexity" evidence="1">
    <location>
        <begin position="474"/>
        <end position="483"/>
    </location>
</feature>